<dbReference type="Gene3D" id="1.10.287.470">
    <property type="entry name" value="Helix hairpin bin"/>
    <property type="match status" value="1"/>
</dbReference>
<dbReference type="Proteomes" id="UP000095228">
    <property type="component" value="Chromosome"/>
</dbReference>
<dbReference type="PANTHER" id="PTHR30469:SF15">
    <property type="entry name" value="HLYD FAMILY OF SECRETION PROTEINS"/>
    <property type="match status" value="1"/>
</dbReference>
<dbReference type="KEGG" id="obg:Verru16b_00769"/>
<reference evidence="3 4" key="1">
    <citation type="submission" date="2016-06" db="EMBL/GenBank/DDBJ databases">
        <title>Three novel species with peptidoglycan cell walls form the new genus Lacunisphaera gen. nov. in the family Opitutaceae of the verrucomicrobial subdivision 4.</title>
        <authorList>
            <person name="Rast P."/>
            <person name="Gloeckner I."/>
            <person name="Jogler M."/>
            <person name="Boedeker C."/>
            <person name="Jeske O."/>
            <person name="Wiegand S."/>
            <person name="Reinhardt R."/>
            <person name="Schumann P."/>
            <person name="Rohde M."/>
            <person name="Spring S."/>
            <person name="Gloeckner F.O."/>
            <person name="Jogler C."/>
        </authorList>
    </citation>
    <scope>NUCLEOTIDE SEQUENCE [LARGE SCALE GENOMIC DNA]</scope>
    <source>
        <strain evidence="3 4">IG16b</strain>
    </source>
</reference>
<keyword evidence="4" id="KW-1185">Reference proteome</keyword>
<dbReference type="NCBIfam" id="TIGR01730">
    <property type="entry name" value="RND_mfp"/>
    <property type="match status" value="1"/>
</dbReference>
<dbReference type="AlphaFoldDB" id="A0A1D8AS41"/>
<dbReference type="Gene3D" id="2.40.50.100">
    <property type="match status" value="1"/>
</dbReference>
<dbReference type="SUPFAM" id="SSF111369">
    <property type="entry name" value="HlyD-like secretion proteins"/>
    <property type="match status" value="1"/>
</dbReference>
<organism evidence="3 4">
    <name type="scientific">Lacunisphaera limnophila</name>
    <dbReference type="NCBI Taxonomy" id="1838286"/>
    <lineage>
        <taxon>Bacteria</taxon>
        <taxon>Pseudomonadati</taxon>
        <taxon>Verrucomicrobiota</taxon>
        <taxon>Opitutia</taxon>
        <taxon>Opitutales</taxon>
        <taxon>Opitutaceae</taxon>
        <taxon>Lacunisphaera</taxon>
    </lineage>
</organism>
<dbReference type="GO" id="GO:1990281">
    <property type="term" value="C:efflux pump complex"/>
    <property type="evidence" value="ECO:0007669"/>
    <property type="project" value="TreeGrafter"/>
</dbReference>
<protein>
    <submittedName>
        <fullName evidence="3">Nickel and cobalt resistance protein CnrB</fullName>
    </submittedName>
</protein>
<feature type="region of interest" description="Disordered" evidence="2">
    <location>
        <begin position="19"/>
        <end position="41"/>
    </location>
</feature>
<gene>
    <name evidence="3" type="primary">cnrB</name>
    <name evidence="3" type="ORF">Verru16b_00769</name>
</gene>
<feature type="compositionally biased region" description="Acidic residues" evidence="2">
    <location>
        <begin position="25"/>
        <end position="34"/>
    </location>
</feature>
<proteinExistence type="inferred from homology"/>
<dbReference type="EMBL" id="CP016094">
    <property type="protein sequence ID" value="AOS43715.1"/>
    <property type="molecule type" value="Genomic_DNA"/>
</dbReference>
<accession>A0A1D8AS41</accession>
<dbReference type="InterPro" id="IPR006143">
    <property type="entry name" value="RND_pump_MFP"/>
</dbReference>
<evidence type="ECO:0000256" key="1">
    <source>
        <dbReference type="ARBA" id="ARBA00009477"/>
    </source>
</evidence>
<dbReference type="Gene3D" id="2.40.30.170">
    <property type="match status" value="1"/>
</dbReference>
<dbReference type="OrthoDB" id="9806939at2"/>
<dbReference type="RefSeq" id="WP_083270081.1">
    <property type="nucleotide sequence ID" value="NZ_CP016094.1"/>
</dbReference>
<dbReference type="GO" id="GO:0015562">
    <property type="term" value="F:efflux transmembrane transporter activity"/>
    <property type="evidence" value="ECO:0007669"/>
    <property type="project" value="TreeGrafter"/>
</dbReference>
<dbReference type="STRING" id="1838286.Verru16b_00769"/>
<name>A0A1D8AS41_9BACT</name>
<evidence type="ECO:0000313" key="3">
    <source>
        <dbReference type="EMBL" id="AOS43715.1"/>
    </source>
</evidence>
<evidence type="ECO:0000256" key="2">
    <source>
        <dbReference type="SAM" id="MobiDB-lite"/>
    </source>
</evidence>
<sequence length="423" mass="44496">MIAVIVILIALVVLVATDQGGGDESPPDEAETQPDSDRRQVSPFTIRRVLTSTAVHLLGATALLTGCSRAHAPAAAEAKAALTVELVAPALANWPERIEANGSIAAWQESVVGAEVGDLRLMDVLVNVGDVVTKGQVLARFHAEGPAADLALAEAGVAQAEAVAARAGDKAARARRLGNSGGLSQDDLLQYEAEEKAGAAQLASARAQLQLQRLRLLYTEVRAPDDGVISVRSATVGAVTGPGTELFRLIRRGRLEWRAQVPADQLARVTRDLLATLRVAGQPDLTGFVRQVSPVVDAGTLNGLVYVDLPDPGPLRAGMFVTGELLLPATPALSVPEQALVFRDGYHYLMKVDDANRVRQAKVLTGRRSGRMVEILGPHLTVADRIVRSGGSFLNDGDTVRVVANETAVGGEGESDAEGVDRP</sequence>
<dbReference type="Gene3D" id="2.40.420.20">
    <property type="match status" value="1"/>
</dbReference>
<dbReference type="PANTHER" id="PTHR30469">
    <property type="entry name" value="MULTIDRUG RESISTANCE PROTEIN MDTA"/>
    <property type="match status" value="1"/>
</dbReference>
<comment type="similarity">
    <text evidence="1">Belongs to the membrane fusion protein (MFP) (TC 8.A.1) family.</text>
</comment>
<evidence type="ECO:0000313" key="4">
    <source>
        <dbReference type="Proteomes" id="UP000095228"/>
    </source>
</evidence>